<dbReference type="Gene3D" id="3.40.50.1820">
    <property type="entry name" value="alpha/beta hydrolase"/>
    <property type="match status" value="2"/>
</dbReference>
<dbReference type="Pfam" id="PF05577">
    <property type="entry name" value="Peptidase_S28"/>
    <property type="match status" value="2"/>
</dbReference>
<evidence type="ECO:0000256" key="2">
    <source>
        <dbReference type="ARBA" id="ARBA00022670"/>
    </source>
</evidence>
<accession>A0A8S1H662</accession>
<comment type="caution">
    <text evidence="7">The sequence shown here is derived from an EMBL/GenBank/DDBJ whole genome shotgun (WGS) entry which is preliminary data.</text>
</comment>
<keyword evidence="4" id="KW-0378">Hydrolase</keyword>
<name>A0A8S1H662_9PELO</name>
<dbReference type="AlphaFoldDB" id="A0A8S1H662"/>
<dbReference type="EMBL" id="CAJGYM010000020">
    <property type="protein sequence ID" value="CAD6191209.1"/>
    <property type="molecule type" value="Genomic_DNA"/>
</dbReference>
<dbReference type="GO" id="GO:0070008">
    <property type="term" value="F:serine-type exopeptidase activity"/>
    <property type="evidence" value="ECO:0007669"/>
    <property type="project" value="InterPro"/>
</dbReference>
<reference evidence="7" key="1">
    <citation type="submission" date="2020-10" db="EMBL/GenBank/DDBJ databases">
        <authorList>
            <person name="Kikuchi T."/>
        </authorList>
    </citation>
    <scope>NUCLEOTIDE SEQUENCE</scope>
    <source>
        <strain evidence="7">NKZ352</strain>
    </source>
</reference>
<proteinExistence type="inferred from homology"/>
<evidence type="ECO:0000256" key="4">
    <source>
        <dbReference type="ARBA" id="ARBA00022801"/>
    </source>
</evidence>
<evidence type="ECO:0000313" key="8">
    <source>
        <dbReference type="Proteomes" id="UP000835052"/>
    </source>
</evidence>
<organism evidence="7 8">
    <name type="scientific">Caenorhabditis auriculariae</name>
    <dbReference type="NCBI Taxonomy" id="2777116"/>
    <lineage>
        <taxon>Eukaryota</taxon>
        <taxon>Metazoa</taxon>
        <taxon>Ecdysozoa</taxon>
        <taxon>Nematoda</taxon>
        <taxon>Chromadorea</taxon>
        <taxon>Rhabditida</taxon>
        <taxon>Rhabditina</taxon>
        <taxon>Rhabditomorpha</taxon>
        <taxon>Rhabditoidea</taxon>
        <taxon>Rhabditidae</taxon>
        <taxon>Peloderinae</taxon>
        <taxon>Caenorhabditis</taxon>
    </lineage>
</organism>
<dbReference type="InterPro" id="IPR042269">
    <property type="entry name" value="Ser_carbopepase_S28_SKS"/>
</dbReference>
<dbReference type="OrthoDB" id="1735038at2759"/>
<evidence type="ECO:0000256" key="6">
    <source>
        <dbReference type="SAM" id="MobiDB-lite"/>
    </source>
</evidence>
<keyword evidence="8" id="KW-1185">Reference proteome</keyword>
<dbReference type="PANTHER" id="PTHR11010">
    <property type="entry name" value="PROTEASE S28 PRO-X CARBOXYPEPTIDASE-RELATED"/>
    <property type="match status" value="1"/>
</dbReference>
<dbReference type="FunFam" id="1.20.120.980:FF:000003">
    <property type="entry name" value="Serine protease 16"/>
    <property type="match status" value="1"/>
</dbReference>
<protein>
    <submittedName>
        <fullName evidence="7">Uncharacterized protein</fullName>
    </submittedName>
</protein>
<comment type="similarity">
    <text evidence="1">Belongs to the peptidase S28 family.</text>
</comment>
<evidence type="ECO:0000313" key="7">
    <source>
        <dbReference type="EMBL" id="CAD6191209.1"/>
    </source>
</evidence>
<dbReference type="InterPro" id="IPR008758">
    <property type="entry name" value="Peptidase_S28"/>
</dbReference>
<dbReference type="SUPFAM" id="SSF53474">
    <property type="entry name" value="alpha/beta-Hydrolases"/>
    <property type="match status" value="2"/>
</dbReference>
<dbReference type="InterPro" id="IPR029058">
    <property type="entry name" value="AB_hydrolase_fold"/>
</dbReference>
<evidence type="ECO:0000256" key="3">
    <source>
        <dbReference type="ARBA" id="ARBA00022729"/>
    </source>
</evidence>
<evidence type="ECO:0000256" key="1">
    <source>
        <dbReference type="ARBA" id="ARBA00011079"/>
    </source>
</evidence>
<keyword evidence="5" id="KW-0325">Glycoprotein</keyword>
<sequence>MCTDDMLCCWLNSFFTSTFRYWFLDSRQRITTLCIIVLCCLPPSSPFVLYQGTTQKLDQRDITMLKELKVEDRRTIYDFCRLVVVFPERMQPRMSEEQVKNATPICEQLLLGIKKEAPFDRRVVMGNLRGAVILLLFTSVTCLRPTTWAQRRAPAAVGESAQTSATMAFFTQKLDHFNSTNTQTFTQRYFYTTEFAQNNVAFLEIGGEGAVDGSYMENTTIPYVKYAKDNGASLFLLEHRFYGLSRPFATQSVENLVYLTSKQAIEDVASFITFATKQYNMAPKTKWIVFGASYAGNLAAWTRSKHPELVVGAVSSSAPIQAKLDYWEYMDQMEQSIRLLGSNDCAANISASVAEVVTSMSTVEGRHTLSTVLPLQLPLDQTNLTYNDIQKFYDSLFSSFEVVVQFNSEFGLSIADMCKVMTNATLKPVEKLRDVFWLVQGDLGDTQKLGKMENSYNDVVTLLLNETYDNPDLASSRSWFWQLCNEFGLLPSTDGGEYGIFGATIPSSLYINQCMDIFGNHFDAMKIRDNVEATNAYYGGIENYPGTNVVFINGAADPYSRIGKTRSRDNSVVCYTIKNGSHAEDVFPKNSFTVADVQNAQALIQANLFNWINGPPNPVTSINTTDPWTRPNSAGSAAARSMRSSATNSQLFAHLSEDVPSKKTYPPWKKHRKVWLGRPPHGLRPAPEAAAEFAGYPPGYEAGTFRQRVDHFDNTNANTFQQKYFKNAQWAKSGGPNFLMIGGEGPESDRWVLNENLTYLLWAQKYGATVYLLEHRYYGDSVVGDNNDLTFLSSLQMLYDLADFIKAINLKTGNTAPWITFGGSYSGAMSAWMREVFPDLVLGAVGSSGPVFAKIDFFEYLMVVENSIRTYNDECANRIASGFEEMQKLFMTPEGRVNLSSIFSLQPAWKADSVVSELGQHYFFSNIYGNYQGAVQYSGDNTGPYAIGYGIPDMCKIMLNDSNTPIQNVAKFNEFMTEVGPFSYTDNNYQGMIDDLKNAQKYGPNSAASLLWTWQTCTEFGYFQSTDSGHSIFGSPTPVNMYTQMCTDVFGNAYNAETIEAAIKHTNWVYGSRDKYRGTNVVLPNGSLDPWHALGKYTANDPSVVPFLINGTAHCADMYPARDADVPDLAKVRALIDTNIGQWLSNAPPPPTTAVPGGPTDVTKGTGPTQSPQPPTTTQGSSRLTSLLAATVVLFLFSLNN</sequence>
<feature type="compositionally biased region" description="Low complexity" evidence="6">
    <location>
        <begin position="1154"/>
        <end position="1182"/>
    </location>
</feature>
<dbReference type="PANTHER" id="PTHR11010:SF105">
    <property type="entry name" value="PEPTIDASE S28-RELATED"/>
    <property type="match status" value="1"/>
</dbReference>
<feature type="region of interest" description="Disordered" evidence="6">
    <location>
        <begin position="1143"/>
        <end position="1183"/>
    </location>
</feature>
<dbReference type="Gene3D" id="1.20.120.980">
    <property type="entry name" value="Serine carboxypeptidase S28, SKS domain"/>
    <property type="match status" value="2"/>
</dbReference>
<dbReference type="GO" id="GO:0008239">
    <property type="term" value="F:dipeptidyl-peptidase activity"/>
    <property type="evidence" value="ECO:0007669"/>
    <property type="project" value="TreeGrafter"/>
</dbReference>
<gene>
    <name evidence="7" type="ORF">CAUJ_LOCUS7128</name>
</gene>
<keyword evidence="3" id="KW-0732">Signal</keyword>
<evidence type="ECO:0000256" key="5">
    <source>
        <dbReference type="ARBA" id="ARBA00023180"/>
    </source>
</evidence>
<keyword evidence="2" id="KW-0645">Protease</keyword>
<dbReference type="Proteomes" id="UP000835052">
    <property type="component" value="Unassembled WGS sequence"/>
</dbReference>
<dbReference type="GO" id="GO:0006508">
    <property type="term" value="P:proteolysis"/>
    <property type="evidence" value="ECO:0007669"/>
    <property type="project" value="UniProtKB-KW"/>
</dbReference>